<dbReference type="Proteomes" id="UP000654075">
    <property type="component" value="Unassembled WGS sequence"/>
</dbReference>
<protein>
    <submittedName>
        <fullName evidence="1">Uncharacterized protein</fullName>
    </submittedName>
</protein>
<proteinExistence type="predicted"/>
<name>A0A813HVL8_POLGL</name>
<evidence type="ECO:0000313" key="2">
    <source>
        <dbReference type="Proteomes" id="UP000654075"/>
    </source>
</evidence>
<evidence type="ECO:0000313" key="1">
    <source>
        <dbReference type="EMBL" id="CAE8641569.1"/>
    </source>
</evidence>
<comment type="caution">
    <text evidence="1">The sequence shown here is derived from an EMBL/GenBank/DDBJ whole genome shotgun (WGS) entry which is preliminary data.</text>
</comment>
<organism evidence="1 2">
    <name type="scientific">Polarella glacialis</name>
    <name type="common">Dinoflagellate</name>
    <dbReference type="NCBI Taxonomy" id="89957"/>
    <lineage>
        <taxon>Eukaryota</taxon>
        <taxon>Sar</taxon>
        <taxon>Alveolata</taxon>
        <taxon>Dinophyceae</taxon>
        <taxon>Suessiales</taxon>
        <taxon>Suessiaceae</taxon>
        <taxon>Polarella</taxon>
    </lineage>
</organism>
<dbReference type="EMBL" id="CAJNNV010032937">
    <property type="protein sequence ID" value="CAE8641569.1"/>
    <property type="molecule type" value="Genomic_DNA"/>
</dbReference>
<sequence>MSKVNGNYLRWRLVLDDEVDTRLEEMEAEMRSGKESWLTGSKHKHMQVLEAKMKDLNFKLQDELMDLLEKAQDVLDGTCSDERKLANMTNDDPWAILGGSELVIHRISNSNFKLQIMAWGLSHTMSRKRSVLRKLEKLRRSETLLARQALTEKVLMSSEETAIAAELERLNHHSGLINQQAAATKDTIAHSMCLADVLRGDLRKLKFVVTVESLAKRDELLKKLDEVVQEDMRLAWLRKSQLQMLELCHMLDRRLAIAPPIASHIDRPQIAYSSFWQLSHPSVS</sequence>
<accession>A0A813HVL8</accession>
<keyword evidence="2" id="KW-1185">Reference proteome</keyword>
<gene>
    <name evidence="1" type="ORF">PGLA1383_LOCUS56191</name>
</gene>
<dbReference type="AlphaFoldDB" id="A0A813HVL8"/>
<reference evidence="1" key="1">
    <citation type="submission" date="2021-02" db="EMBL/GenBank/DDBJ databases">
        <authorList>
            <person name="Dougan E. K."/>
            <person name="Rhodes N."/>
            <person name="Thang M."/>
            <person name="Chan C."/>
        </authorList>
    </citation>
    <scope>NUCLEOTIDE SEQUENCE</scope>
</reference>